<dbReference type="Pfam" id="PF10387">
    <property type="entry name" value="DUF2442"/>
    <property type="match status" value="1"/>
</dbReference>
<evidence type="ECO:0000313" key="2">
    <source>
        <dbReference type="Proteomes" id="UP000317557"/>
    </source>
</evidence>
<dbReference type="InterPro" id="IPR018841">
    <property type="entry name" value="DUF2442"/>
</dbReference>
<dbReference type="RefSeq" id="WP_142454138.1">
    <property type="nucleotide sequence ID" value="NZ_FXTP01000006.1"/>
</dbReference>
<organism evidence="1 2">
    <name type="scientific">Gracilimonas mengyeensis</name>
    <dbReference type="NCBI Taxonomy" id="1302730"/>
    <lineage>
        <taxon>Bacteria</taxon>
        <taxon>Pseudomonadati</taxon>
        <taxon>Balneolota</taxon>
        <taxon>Balneolia</taxon>
        <taxon>Balneolales</taxon>
        <taxon>Balneolaceae</taxon>
        <taxon>Gracilimonas</taxon>
    </lineage>
</organism>
<evidence type="ECO:0008006" key="3">
    <source>
        <dbReference type="Google" id="ProtNLM"/>
    </source>
</evidence>
<gene>
    <name evidence="1" type="ORF">SAMN06265219_106110</name>
</gene>
<dbReference type="AlphaFoldDB" id="A0A521CS67"/>
<dbReference type="EMBL" id="FXTP01000006">
    <property type="protein sequence ID" value="SMO62266.1"/>
    <property type="molecule type" value="Genomic_DNA"/>
</dbReference>
<keyword evidence="2" id="KW-1185">Reference proteome</keyword>
<dbReference type="OrthoDB" id="9807561at2"/>
<dbReference type="Gene3D" id="3.30.2020.40">
    <property type="entry name" value="Uncharacterised protein PF10387, DUF2442"/>
    <property type="match status" value="1"/>
</dbReference>
<proteinExistence type="predicted"/>
<protein>
    <recommendedName>
        <fullName evidence="3">DUF2442 domain-containing protein</fullName>
    </recommendedName>
</protein>
<accession>A0A521CS67</accession>
<reference evidence="1 2" key="1">
    <citation type="submission" date="2017-05" db="EMBL/GenBank/DDBJ databases">
        <authorList>
            <person name="Varghese N."/>
            <person name="Submissions S."/>
        </authorList>
    </citation>
    <scope>NUCLEOTIDE SEQUENCE [LARGE SCALE GENOMIC DNA]</scope>
    <source>
        <strain evidence="1 2">DSM 21985</strain>
    </source>
</reference>
<name>A0A521CS67_9BACT</name>
<evidence type="ECO:0000313" key="1">
    <source>
        <dbReference type="EMBL" id="SMO62266.1"/>
    </source>
</evidence>
<sequence length="79" mass="9107">MSSLVIHKPVKAKEVWFLDKKLCVLLEDGREIAVPLEWFPKLREASIEELKAWRFIGGGVGIHWEELDEDLSVEAFLNT</sequence>
<dbReference type="Proteomes" id="UP000317557">
    <property type="component" value="Unassembled WGS sequence"/>
</dbReference>